<dbReference type="OrthoDB" id="9798934at2"/>
<proteinExistence type="predicted"/>
<dbReference type="InterPro" id="IPR000843">
    <property type="entry name" value="HTH_LacI"/>
</dbReference>
<evidence type="ECO:0000313" key="5">
    <source>
        <dbReference type="EMBL" id="RUQ28017.1"/>
    </source>
</evidence>
<dbReference type="Proteomes" id="UP000267430">
    <property type="component" value="Unassembled WGS sequence"/>
</dbReference>
<protein>
    <submittedName>
        <fullName evidence="5">LacI family transcriptional regulator</fullName>
    </submittedName>
</protein>
<dbReference type="PRINTS" id="PR00036">
    <property type="entry name" value="HTHLACI"/>
</dbReference>
<dbReference type="InterPro" id="IPR028082">
    <property type="entry name" value="Peripla_BP_I"/>
</dbReference>
<dbReference type="CDD" id="cd01392">
    <property type="entry name" value="HTH_LacI"/>
    <property type="match status" value="1"/>
</dbReference>
<keyword evidence="3" id="KW-0804">Transcription</keyword>
<dbReference type="GO" id="GO:0000976">
    <property type="term" value="F:transcription cis-regulatory region binding"/>
    <property type="evidence" value="ECO:0007669"/>
    <property type="project" value="TreeGrafter"/>
</dbReference>
<dbReference type="GO" id="GO:0003700">
    <property type="term" value="F:DNA-binding transcription factor activity"/>
    <property type="evidence" value="ECO:0007669"/>
    <property type="project" value="TreeGrafter"/>
</dbReference>
<evidence type="ECO:0000259" key="4">
    <source>
        <dbReference type="PROSITE" id="PS50932"/>
    </source>
</evidence>
<reference evidence="5 6" key="1">
    <citation type="submission" date="2018-12" db="EMBL/GenBank/DDBJ databases">
        <title>Bacillus chawlae sp. nov., Bacillus glennii sp. nov., and Bacillus saganii sp. nov. Isolated from the Vehicle Assembly Building at Kennedy Space Center where the Viking Spacecraft were Assembled.</title>
        <authorList>
            <person name="Seuylemezian A."/>
            <person name="Vaishampayan P."/>
        </authorList>
    </citation>
    <scope>NUCLEOTIDE SEQUENCE [LARGE SCALE GENOMIC DNA]</scope>
    <source>
        <strain evidence="5 6">L5</strain>
    </source>
</reference>
<evidence type="ECO:0000256" key="2">
    <source>
        <dbReference type="ARBA" id="ARBA00023125"/>
    </source>
</evidence>
<dbReference type="PANTHER" id="PTHR30146:SF136">
    <property type="entry name" value="NTD BIOSYNTHESIS OPERON REGULATOR NTDR"/>
    <property type="match status" value="1"/>
</dbReference>
<keyword evidence="2" id="KW-0238">DNA-binding</keyword>
<dbReference type="Pfam" id="PF00532">
    <property type="entry name" value="Peripla_BP_1"/>
    <property type="match status" value="1"/>
</dbReference>
<dbReference type="RefSeq" id="WP_126865440.1">
    <property type="nucleotide sequence ID" value="NZ_JAUSTX010000018.1"/>
</dbReference>
<dbReference type="SUPFAM" id="SSF53822">
    <property type="entry name" value="Periplasmic binding protein-like I"/>
    <property type="match status" value="1"/>
</dbReference>
<dbReference type="EMBL" id="RYZZ01000018">
    <property type="protein sequence ID" value="RUQ28017.1"/>
    <property type="molecule type" value="Genomic_DNA"/>
</dbReference>
<comment type="caution">
    <text evidence="5">The sequence shown here is derived from an EMBL/GenBank/DDBJ whole genome shotgun (WGS) entry which is preliminary data.</text>
</comment>
<evidence type="ECO:0000256" key="3">
    <source>
        <dbReference type="ARBA" id="ARBA00023163"/>
    </source>
</evidence>
<keyword evidence="1" id="KW-0805">Transcription regulation</keyword>
<sequence>MATIADVAKEAGLSRATVSRVINNYQYVSDEKRFLVQEAMKALNYFPNSSAQKLRSQRTQTIGVLIPVLTNPFFAYLLEGIDRIATDNAYQLLVCQTKYDQQKEIHFLNYLKSKQVDGIILTSIENNWETIAAYTTYGPIVLCNEYSEQTLVPMVRLNQLEGSYLGTCHLIRQGHRKIAYCRGGYMSQLTKDRHAGYKKALTEFGIPYNNDFIFKNVYDLEDGKKVLRDSLAMENPPTAFFAGSDQVATGIVKEAMKQGKSVPGDIAVIGFDDQPIASVVEPALTTIKQPAEEIGYKAMEVMIKSIESELEPNDMDIHLPLQLIVRHST</sequence>
<evidence type="ECO:0000313" key="6">
    <source>
        <dbReference type="Proteomes" id="UP000267430"/>
    </source>
</evidence>
<keyword evidence="6" id="KW-1185">Reference proteome</keyword>
<dbReference type="SUPFAM" id="SSF47413">
    <property type="entry name" value="lambda repressor-like DNA-binding domains"/>
    <property type="match status" value="1"/>
</dbReference>
<evidence type="ECO:0000256" key="1">
    <source>
        <dbReference type="ARBA" id="ARBA00023015"/>
    </source>
</evidence>
<dbReference type="PANTHER" id="PTHR30146">
    <property type="entry name" value="LACI-RELATED TRANSCRIPTIONAL REPRESSOR"/>
    <property type="match status" value="1"/>
</dbReference>
<organism evidence="5 6">
    <name type="scientific">Peribacillus cavernae</name>
    <dbReference type="NCBI Taxonomy" id="1674310"/>
    <lineage>
        <taxon>Bacteria</taxon>
        <taxon>Bacillati</taxon>
        <taxon>Bacillota</taxon>
        <taxon>Bacilli</taxon>
        <taxon>Bacillales</taxon>
        <taxon>Bacillaceae</taxon>
        <taxon>Peribacillus</taxon>
    </lineage>
</organism>
<feature type="domain" description="HTH lacI-type" evidence="4">
    <location>
        <begin position="2"/>
        <end position="56"/>
    </location>
</feature>
<dbReference type="CDD" id="cd06286">
    <property type="entry name" value="PBP1_CcpB-like"/>
    <property type="match status" value="1"/>
</dbReference>
<gene>
    <name evidence="5" type="ORF">ELQ35_13975</name>
</gene>
<dbReference type="Gene3D" id="3.40.50.2300">
    <property type="match status" value="2"/>
</dbReference>
<dbReference type="InterPro" id="IPR010982">
    <property type="entry name" value="Lambda_DNA-bd_dom_sf"/>
</dbReference>
<name>A0A3S0VX50_9BACI</name>
<dbReference type="AlphaFoldDB" id="A0A3S0VX50"/>
<dbReference type="PROSITE" id="PS50932">
    <property type="entry name" value="HTH_LACI_2"/>
    <property type="match status" value="1"/>
</dbReference>
<dbReference type="InterPro" id="IPR001761">
    <property type="entry name" value="Peripla_BP/Lac1_sug-bd_dom"/>
</dbReference>
<dbReference type="SMART" id="SM00354">
    <property type="entry name" value="HTH_LACI"/>
    <property type="match status" value="1"/>
</dbReference>
<accession>A0A3S0VX50</accession>
<dbReference type="Gene3D" id="1.10.260.40">
    <property type="entry name" value="lambda repressor-like DNA-binding domains"/>
    <property type="match status" value="1"/>
</dbReference>
<dbReference type="Pfam" id="PF00356">
    <property type="entry name" value="LacI"/>
    <property type="match status" value="1"/>
</dbReference>